<evidence type="ECO:0000259" key="6">
    <source>
        <dbReference type="Pfam" id="PF12945"/>
    </source>
</evidence>
<gene>
    <name evidence="7" type="ORF">ACFQ4M_01660</name>
</gene>
<dbReference type="RefSeq" id="WP_277831601.1">
    <property type="nucleotide sequence ID" value="NZ_JARQZE010000003.1"/>
</dbReference>
<evidence type="ECO:0000256" key="3">
    <source>
        <dbReference type="ARBA" id="ARBA00023143"/>
    </source>
</evidence>
<evidence type="ECO:0000256" key="4">
    <source>
        <dbReference type="SAM" id="MobiDB-lite"/>
    </source>
</evidence>
<keyword evidence="1" id="KW-0973">c-di-GMP</keyword>
<evidence type="ECO:0000313" key="7">
    <source>
        <dbReference type="EMBL" id="MFD1262269.1"/>
    </source>
</evidence>
<proteinExistence type="predicted"/>
<evidence type="ECO:0000313" key="8">
    <source>
        <dbReference type="Proteomes" id="UP001597158"/>
    </source>
</evidence>
<keyword evidence="7" id="KW-0969">Cilium</keyword>
<evidence type="ECO:0000256" key="2">
    <source>
        <dbReference type="ARBA" id="ARBA00022741"/>
    </source>
</evidence>
<sequence>MRLQTEEDDDVGTDGADQEGTAAEPRAAKGFSFDDMRLGVGDRLQVECPVATGGHRSFVRVVGYMQDTSLIVTTPTAGGKRIGLVEGDLLVVRVFSRQSAFAFRAHVLRVCRLPFEYLHLSFPTLIQGSIIRKATRVRTQLPADTGPEGAGAETVPGVLLNMSATGVLLHTKTALGDKGAAVVLRFTLKLHDVDNELTVVAEIRNVEQAIDADGIEYYYGLDFRDNVPRTRMLIRSFVYQTIIEQPRHVI</sequence>
<evidence type="ECO:0000259" key="5">
    <source>
        <dbReference type="Pfam" id="PF07238"/>
    </source>
</evidence>
<dbReference type="InterPro" id="IPR009875">
    <property type="entry name" value="PilZ_domain"/>
</dbReference>
<dbReference type="Pfam" id="PF07238">
    <property type="entry name" value="PilZ"/>
    <property type="match status" value="1"/>
</dbReference>
<feature type="region of interest" description="Disordered" evidence="4">
    <location>
        <begin position="1"/>
        <end position="24"/>
    </location>
</feature>
<keyword evidence="7" id="KW-0966">Cell projection</keyword>
<dbReference type="Gene3D" id="2.30.110.10">
    <property type="entry name" value="Electron Transport, Fmn-binding Protein, Chain A"/>
    <property type="match status" value="1"/>
</dbReference>
<name>A0ABW3W9V2_9RHOO</name>
<dbReference type="SUPFAM" id="SSF141371">
    <property type="entry name" value="PilZ domain-like"/>
    <property type="match status" value="2"/>
</dbReference>
<keyword evidence="2" id="KW-0547">Nucleotide-binding</keyword>
<evidence type="ECO:0000256" key="1">
    <source>
        <dbReference type="ARBA" id="ARBA00022636"/>
    </source>
</evidence>
<dbReference type="InterPro" id="IPR009926">
    <property type="entry name" value="T3SS_YcgR_PilZN"/>
</dbReference>
<reference evidence="8" key="1">
    <citation type="journal article" date="2019" name="Int. J. Syst. Evol. Microbiol.">
        <title>The Global Catalogue of Microorganisms (GCM) 10K type strain sequencing project: providing services to taxonomists for standard genome sequencing and annotation.</title>
        <authorList>
            <consortium name="The Broad Institute Genomics Platform"/>
            <consortium name="The Broad Institute Genome Sequencing Center for Infectious Disease"/>
            <person name="Wu L."/>
            <person name="Ma J."/>
        </authorList>
    </citation>
    <scope>NUCLEOTIDE SEQUENCE [LARGE SCALE GENOMIC DNA]</scope>
    <source>
        <strain evidence="8">CCUG 48884</strain>
    </source>
</reference>
<keyword evidence="8" id="KW-1185">Reference proteome</keyword>
<accession>A0ABW3W9V2</accession>
<protein>
    <submittedName>
        <fullName evidence="7">Flagellar brake protein</fullName>
    </submittedName>
</protein>
<dbReference type="Gene3D" id="2.40.10.220">
    <property type="entry name" value="predicted glycosyltransferase like domains"/>
    <property type="match status" value="1"/>
</dbReference>
<dbReference type="Pfam" id="PF12945">
    <property type="entry name" value="PilZNR"/>
    <property type="match status" value="1"/>
</dbReference>
<dbReference type="Proteomes" id="UP001597158">
    <property type="component" value="Unassembled WGS sequence"/>
</dbReference>
<comment type="caution">
    <text evidence="7">The sequence shown here is derived from an EMBL/GenBank/DDBJ whole genome shotgun (WGS) entry which is preliminary data.</text>
</comment>
<feature type="domain" description="PilZ" evidence="5">
    <location>
        <begin position="132"/>
        <end position="240"/>
    </location>
</feature>
<keyword evidence="3" id="KW-0975">Bacterial flagellum</keyword>
<dbReference type="InterPro" id="IPR012349">
    <property type="entry name" value="Split_barrel_FMN-bd"/>
</dbReference>
<feature type="compositionally biased region" description="Acidic residues" evidence="4">
    <location>
        <begin position="1"/>
        <end position="12"/>
    </location>
</feature>
<organism evidence="7 8">
    <name type="scientific">Thauera mechernichensis</name>
    <dbReference type="NCBI Taxonomy" id="82788"/>
    <lineage>
        <taxon>Bacteria</taxon>
        <taxon>Pseudomonadati</taxon>
        <taxon>Pseudomonadota</taxon>
        <taxon>Betaproteobacteria</taxon>
        <taxon>Rhodocyclales</taxon>
        <taxon>Zoogloeaceae</taxon>
        <taxon>Thauera</taxon>
    </lineage>
</organism>
<dbReference type="EMBL" id="JBHTMC010000002">
    <property type="protein sequence ID" value="MFD1262269.1"/>
    <property type="molecule type" value="Genomic_DNA"/>
</dbReference>
<keyword evidence="7" id="KW-0282">Flagellum</keyword>
<feature type="domain" description="Type III secretion system flagellar brake protein YcgR PilZN" evidence="6">
    <location>
        <begin position="40"/>
        <end position="123"/>
    </location>
</feature>